<evidence type="ECO:0000259" key="2">
    <source>
        <dbReference type="Pfam" id="PF23635"/>
    </source>
</evidence>
<dbReference type="Gene3D" id="1.20.1280.50">
    <property type="match status" value="1"/>
</dbReference>
<dbReference type="EMBL" id="OZ075127">
    <property type="protein sequence ID" value="CAL4949837.1"/>
    <property type="molecule type" value="Genomic_DNA"/>
</dbReference>
<dbReference type="InterPro" id="IPR001810">
    <property type="entry name" value="F-box_dom"/>
</dbReference>
<dbReference type="Pfam" id="PF23635">
    <property type="entry name" value="Beta-prop_AT5G49610-like"/>
    <property type="match status" value="1"/>
</dbReference>
<sequence length="408" mass="43396">MRYIAIPVDVRSPSNLTRLLEADPDASSAGCSGATLSFIESLPSDVLGEIFLHLPSLASLASVAAASCKRWRAVAGSPDFLRGFHTAKGSPPVISYVTTFFTSYPVRDNGDLNNLHAFFGAHGAAGWIVCDCRHGLLLISQDGGAKVMAVCEPMSNIKIPIGRPAGDLYAFSYFVDRFLPAGDDDGRETFRVVSVQHDGDDWMRTAVYDHGAGAWAFRSWVAGIEAPTASQRGLYTTLMHGAGCVYWKYPRHGRLLSLDTATMELSVVPLPPGVSGKLPYAVGETKNAECCLVAVSPDPAVDGGQVLQVWHQRAGGGGAAQCWELGQQVPVLELAEVAPARHRVRCVRAVAAGVALLGLEGGGPTRSSGKHVALCLESLKVEAKFVAAGLIFLPYQMAWPPVLAIDKN</sequence>
<evidence type="ECO:0000313" key="4">
    <source>
        <dbReference type="Proteomes" id="UP001497457"/>
    </source>
</evidence>
<gene>
    <name evidence="3" type="ORF">URODEC1_LOCUS38055</name>
</gene>
<dbReference type="PANTHER" id="PTHR33207">
    <property type="entry name" value="F-BOX DOMAIN CONTAINING PROTEIN-RELATED"/>
    <property type="match status" value="1"/>
</dbReference>
<dbReference type="AlphaFoldDB" id="A0ABC8YXJ1"/>
<reference evidence="3" key="1">
    <citation type="submission" date="2024-10" db="EMBL/GenBank/DDBJ databases">
        <authorList>
            <person name="Ryan C."/>
        </authorList>
    </citation>
    <scope>NUCLEOTIDE SEQUENCE [LARGE SCALE GENOMIC DNA]</scope>
</reference>
<evidence type="ECO:0008006" key="5">
    <source>
        <dbReference type="Google" id="ProtNLM"/>
    </source>
</evidence>
<organism evidence="3 4">
    <name type="scientific">Urochloa decumbens</name>
    <dbReference type="NCBI Taxonomy" id="240449"/>
    <lineage>
        <taxon>Eukaryota</taxon>
        <taxon>Viridiplantae</taxon>
        <taxon>Streptophyta</taxon>
        <taxon>Embryophyta</taxon>
        <taxon>Tracheophyta</taxon>
        <taxon>Spermatophyta</taxon>
        <taxon>Magnoliopsida</taxon>
        <taxon>Liliopsida</taxon>
        <taxon>Poales</taxon>
        <taxon>Poaceae</taxon>
        <taxon>PACMAD clade</taxon>
        <taxon>Panicoideae</taxon>
        <taxon>Panicodae</taxon>
        <taxon>Paniceae</taxon>
        <taxon>Melinidinae</taxon>
        <taxon>Urochloa</taxon>
    </lineage>
</organism>
<name>A0ABC8YXJ1_9POAL</name>
<evidence type="ECO:0000259" key="1">
    <source>
        <dbReference type="Pfam" id="PF12937"/>
    </source>
</evidence>
<protein>
    <recommendedName>
        <fullName evidence="5">F-box domain-containing protein</fullName>
    </recommendedName>
</protein>
<dbReference type="SUPFAM" id="SSF81383">
    <property type="entry name" value="F-box domain"/>
    <property type="match status" value="1"/>
</dbReference>
<dbReference type="InterPro" id="IPR036047">
    <property type="entry name" value="F-box-like_dom_sf"/>
</dbReference>
<evidence type="ECO:0000313" key="3">
    <source>
        <dbReference type="EMBL" id="CAL4949837.1"/>
    </source>
</evidence>
<dbReference type="InterPro" id="IPR056594">
    <property type="entry name" value="AT5G49610-like_b-prop"/>
</dbReference>
<dbReference type="Pfam" id="PF12937">
    <property type="entry name" value="F-box-like"/>
    <property type="match status" value="1"/>
</dbReference>
<dbReference type="Proteomes" id="UP001497457">
    <property type="component" value="Chromosome 17b"/>
</dbReference>
<feature type="domain" description="F-box" evidence="1">
    <location>
        <begin position="39"/>
        <end position="78"/>
    </location>
</feature>
<accession>A0ABC8YXJ1</accession>
<feature type="domain" description="F-box protein AT5G49610-like beta-propeller" evidence="2">
    <location>
        <begin position="129"/>
        <end position="333"/>
    </location>
</feature>
<proteinExistence type="predicted"/>
<keyword evidence="4" id="KW-1185">Reference proteome</keyword>